<evidence type="ECO:0000256" key="1">
    <source>
        <dbReference type="ARBA" id="ARBA00004245"/>
    </source>
</evidence>
<dbReference type="FunFam" id="1.20.58.60:FF:000019">
    <property type="entry name" value="Spectrin beta chain"/>
    <property type="match status" value="2"/>
</dbReference>
<feature type="compositionally biased region" description="Basic and acidic residues" evidence="14">
    <location>
        <begin position="3999"/>
        <end position="4008"/>
    </location>
</feature>
<feature type="compositionally biased region" description="Polar residues" evidence="14">
    <location>
        <begin position="4114"/>
        <end position="4125"/>
    </location>
</feature>
<feature type="coiled-coil region" evidence="13">
    <location>
        <begin position="2809"/>
        <end position="2836"/>
    </location>
</feature>
<dbReference type="CDD" id="cd21193">
    <property type="entry name" value="CH_beta_spectrin_rpt1"/>
    <property type="match status" value="1"/>
</dbReference>
<feature type="domain" description="Calponin-homology (CH)" evidence="17">
    <location>
        <begin position="321"/>
        <end position="426"/>
    </location>
</feature>
<dbReference type="InterPro" id="IPR011993">
    <property type="entry name" value="PH-like_dom_sf"/>
</dbReference>
<dbReference type="InterPro" id="IPR001452">
    <property type="entry name" value="SH3_domain"/>
</dbReference>
<keyword evidence="11" id="KW-0206">Cytoskeleton</keyword>
<evidence type="ECO:0000256" key="5">
    <source>
        <dbReference type="ARBA" id="ARBA00022490"/>
    </source>
</evidence>
<dbReference type="InterPro" id="IPR002017">
    <property type="entry name" value="Spectrin_repeat"/>
</dbReference>
<evidence type="ECO:0000256" key="2">
    <source>
        <dbReference type="ARBA" id="ARBA00006826"/>
    </source>
</evidence>
<dbReference type="SMART" id="SM00033">
    <property type="entry name" value="CH"/>
    <property type="match status" value="2"/>
</dbReference>
<dbReference type="FunFam" id="1.20.58.60:FF:000429">
    <property type="entry name" value="Beta-H spectrin"/>
    <property type="match status" value="1"/>
</dbReference>
<evidence type="ECO:0000259" key="17">
    <source>
        <dbReference type="PROSITE" id="PS50021"/>
    </source>
</evidence>
<gene>
    <name evidence="19" type="primary">8231451</name>
    <name evidence="18" type="ORF">Phum_PHUM488290</name>
</gene>
<dbReference type="InterPro" id="IPR018159">
    <property type="entry name" value="Spectrin/alpha-actinin"/>
</dbReference>
<dbReference type="InterPro" id="IPR001715">
    <property type="entry name" value="CH_dom"/>
</dbReference>
<reference evidence="18" key="1">
    <citation type="submission" date="2007-04" db="EMBL/GenBank/DDBJ databases">
        <title>Annotation of Pediculus humanus corporis strain USDA.</title>
        <authorList>
            <person name="Kirkness E."/>
            <person name="Hannick L."/>
            <person name="Hass B."/>
            <person name="Bruggner R."/>
            <person name="Lawson D."/>
            <person name="Bidwell S."/>
            <person name="Joardar V."/>
            <person name="Caler E."/>
            <person name="Walenz B."/>
            <person name="Inman J."/>
            <person name="Schobel S."/>
            <person name="Galinsky K."/>
            <person name="Amedeo P."/>
            <person name="Strausberg R."/>
        </authorList>
    </citation>
    <scope>NUCLEOTIDE SEQUENCE</scope>
    <source>
        <strain evidence="18">USDA</strain>
    </source>
</reference>
<accession>E0VWK4</accession>
<dbReference type="EnsemblMetazoa" id="PHUM488290-RA">
    <property type="protein sequence ID" value="PHUM488290-PA"/>
    <property type="gene ID" value="PHUM488290"/>
</dbReference>
<evidence type="ECO:0000256" key="9">
    <source>
        <dbReference type="ARBA" id="ARBA00022737"/>
    </source>
</evidence>
<evidence type="ECO:0000256" key="6">
    <source>
        <dbReference type="ARBA" id="ARBA00022553"/>
    </source>
</evidence>
<evidence type="ECO:0000256" key="4">
    <source>
        <dbReference type="ARBA" id="ARBA00022467"/>
    </source>
</evidence>
<dbReference type="Pfam" id="PF00435">
    <property type="entry name" value="Spectrin"/>
    <property type="match status" value="30"/>
</dbReference>
<dbReference type="PROSITE" id="PS50021">
    <property type="entry name" value="CH"/>
    <property type="match status" value="2"/>
</dbReference>
<feature type="region of interest" description="Disordered" evidence="14">
    <location>
        <begin position="3849"/>
        <end position="3872"/>
    </location>
</feature>
<name>E0VWK4_PEDHC</name>
<dbReference type="FunFam" id="1.20.58.60:FF:000007">
    <property type="entry name" value="Spectrin alpha chain non-erythrocytic 1"/>
    <property type="match status" value="3"/>
</dbReference>
<dbReference type="Pfam" id="PF00018">
    <property type="entry name" value="SH3_1"/>
    <property type="match status" value="1"/>
</dbReference>
<dbReference type="SMART" id="SM00233">
    <property type="entry name" value="PH"/>
    <property type="match status" value="1"/>
</dbReference>
<evidence type="ECO:0000256" key="12">
    <source>
        <dbReference type="PROSITE-ProRule" id="PRU00192"/>
    </source>
</evidence>
<dbReference type="GO" id="GO:0042062">
    <property type="term" value="P:long-term strengthening of neuromuscular junction"/>
    <property type="evidence" value="ECO:0007669"/>
    <property type="project" value="UniProtKB-ARBA"/>
</dbReference>
<dbReference type="GO" id="GO:0016199">
    <property type="term" value="P:axon midline choice point recognition"/>
    <property type="evidence" value="ECO:0007669"/>
    <property type="project" value="UniProtKB-ARBA"/>
</dbReference>
<dbReference type="FunFam" id="1.20.58.60:FF:000145">
    <property type="entry name" value="Spectrin beta chain, non-erythrocytic"/>
    <property type="match status" value="1"/>
</dbReference>
<keyword evidence="4" id="KW-0117">Actin capping</keyword>
<evidence type="ECO:0000256" key="10">
    <source>
        <dbReference type="ARBA" id="ARBA00023203"/>
    </source>
</evidence>
<feature type="region of interest" description="Disordered" evidence="14">
    <location>
        <begin position="1098"/>
        <end position="1118"/>
    </location>
</feature>
<dbReference type="PRINTS" id="PR00683">
    <property type="entry name" value="SPECTRINPH"/>
</dbReference>
<dbReference type="InterPro" id="IPR036872">
    <property type="entry name" value="CH_dom_sf"/>
</dbReference>
<dbReference type="GO" id="GO:0005085">
    <property type="term" value="F:guanyl-nucleotide exchange factor activity"/>
    <property type="evidence" value="ECO:0007669"/>
    <property type="project" value="UniProtKB-KW"/>
</dbReference>
<dbReference type="FunFam" id="1.20.58.60:FF:000013">
    <property type="entry name" value="Spectrin alpha chain, non-erythrocytic 1"/>
    <property type="match status" value="1"/>
</dbReference>
<feature type="coiled-coil region" evidence="13">
    <location>
        <begin position="1597"/>
        <end position="1627"/>
    </location>
</feature>
<reference evidence="18" key="2">
    <citation type="submission" date="2007-04" db="EMBL/GenBank/DDBJ databases">
        <title>The genome of the human body louse.</title>
        <authorList>
            <consortium name="The Human Body Louse Genome Consortium"/>
            <person name="Kirkness E."/>
            <person name="Walenz B."/>
            <person name="Hass B."/>
            <person name="Bruggner R."/>
            <person name="Strausberg R."/>
        </authorList>
    </citation>
    <scope>NUCLEOTIDE SEQUENCE</scope>
    <source>
        <strain evidence="18">USDA</strain>
    </source>
</reference>
<dbReference type="Pfam" id="PF15410">
    <property type="entry name" value="PH_9"/>
    <property type="match status" value="1"/>
</dbReference>
<keyword evidence="18" id="KW-0378">Hydrolase</keyword>
<feature type="compositionally biased region" description="Basic and acidic residues" evidence="14">
    <location>
        <begin position="3791"/>
        <end position="3806"/>
    </location>
</feature>
<comment type="subcellular location">
    <subcellularLocation>
        <location evidence="1">Cytoplasm</location>
        <location evidence="1">Cytoskeleton</location>
    </subcellularLocation>
</comment>
<evidence type="ECO:0000259" key="16">
    <source>
        <dbReference type="PROSITE" id="PS50003"/>
    </source>
</evidence>
<dbReference type="STRING" id="121224.E0VWK4"/>
<evidence type="ECO:0000256" key="14">
    <source>
        <dbReference type="SAM" id="MobiDB-lite"/>
    </source>
</evidence>
<dbReference type="GO" id="GO:0008017">
    <property type="term" value="F:microtubule binding"/>
    <property type="evidence" value="ECO:0007669"/>
    <property type="project" value="UniProtKB-ARBA"/>
</dbReference>
<dbReference type="EMBL" id="AAZO01005917">
    <property type="status" value="NOT_ANNOTATED_CDS"/>
    <property type="molecule type" value="Genomic_DNA"/>
</dbReference>
<keyword evidence="8" id="KW-0493">Microtubule</keyword>
<dbReference type="FunFam" id="1.20.58.60:FF:000191">
    <property type="entry name" value="Spectrin, beta, non-erythrocytic 5"/>
    <property type="match status" value="1"/>
</dbReference>
<dbReference type="Proteomes" id="UP000009046">
    <property type="component" value="Unassembled WGS sequence"/>
</dbReference>
<dbReference type="GeneID" id="8231451"/>
<dbReference type="RefSeq" id="XP_002430498.1">
    <property type="nucleotide sequence ID" value="XM_002430453.1"/>
</dbReference>
<dbReference type="GO" id="GO:0005874">
    <property type="term" value="C:microtubule"/>
    <property type="evidence" value="ECO:0007669"/>
    <property type="project" value="UniProtKB-KW"/>
</dbReference>
<evidence type="ECO:0000256" key="13">
    <source>
        <dbReference type="SAM" id="Coils"/>
    </source>
</evidence>
<dbReference type="FunCoup" id="E0VWK4">
    <property type="interactions" value="66"/>
</dbReference>
<dbReference type="CDD" id="cd21194">
    <property type="entry name" value="CH_beta_spectrin_rpt2"/>
    <property type="match status" value="1"/>
</dbReference>
<dbReference type="GO" id="GO:0004725">
    <property type="term" value="F:protein tyrosine phosphatase activity"/>
    <property type="evidence" value="ECO:0007669"/>
    <property type="project" value="UniProtKB-EC"/>
</dbReference>
<dbReference type="CDD" id="cd00174">
    <property type="entry name" value="SH3"/>
    <property type="match status" value="1"/>
</dbReference>
<comment type="similarity">
    <text evidence="2">Belongs to the spectrin family.</text>
</comment>
<dbReference type="eggNOG" id="KOG0517">
    <property type="taxonomic scope" value="Eukaryota"/>
</dbReference>
<dbReference type="FunFam" id="1.10.418.10:FF:000043">
    <property type="entry name" value="Spectrin beta chain, non-erythrocytic"/>
    <property type="match status" value="1"/>
</dbReference>
<dbReference type="InterPro" id="IPR041681">
    <property type="entry name" value="PH_9"/>
</dbReference>
<dbReference type="PROSITE" id="PS50003">
    <property type="entry name" value="PH_DOMAIN"/>
    <property type="match status" value="1"/>
</dbReference>
<dbReference type="GO" id="GO:0048790">
    <property type="term" value="P:maintenance of presynaptic active zone structure"/>
    <property type="evidence" value="ECO:0007669"/>
    <property type="project" value="UniProtKB-ARBA"/>
</dbReference>
<evidence type="ECO:0000313" key="18">
    <source>
        <dbReference type="EMBL" id="EEB17760.1"/>
    </source>
</evidence>
<feature type="region of interest" description="Disordered" evidence="14">
    <location>
        <begin position="4088"/>
        <end position="4132"/>
    </location>
</feature>
<dbReference type="FunFam" id="1.20.58.60:FF:000017">
    <property type="entry name" value="Spectrin alpha chain, non-erythrocytic 1"/>
    <property type="match status" value="1"/>
</dbReference>
<dbReference type="Pfam" id="PF00307">
    <property type="entry name" value="CH"/>
    <property type="match status" value="2"/>
</dbReference>
<dbReference type="GO" id="GO:0007026">
    <property type="term" value="P:negative regulation of microtubule depolymerization"/>
    <property type="evidence" value="ECO:0007669"/>
    <property type="project" value="UniProtKB-ARBA"/>
</dbReference>
<evidence type="ECO:0000313" key="19">
    <source>
        <dbReference type="EnsemblMetazoa" id="PHUM488290-PA"/>
    </source>
</evidence>
<dbReference type="CTD" id="8231451"/>
<evidence type="ECO:0000256" key="7">
    <source>
        <dbReference type="ARBA" id="ARBA00022658"/>
    </source>
</evidence>
<dbReference type="OMA" id="WANEMHA"/>
<dbReference type="SUPFAM" id="SSF46966">
    <property type="entry name" value="Spectrin repeat"/>
    <property type="match status" value="23"/>
</dbReference>
<dbReference type="SMART" id="SM00150">
    <property type="entry name" value="SPEC"/>
    <property type="match status" value="30"/>
</dbReference>
<dbReference type="PROSITE" id="PS00020">
    <property type="entry name" value="ACTININ_2"/>
    <property type="match status" value="1"/>
</dbReference>
<dbReference type="PROSITE" id="PS50002">
    <property type="entry name" value="SH3"/>
    <property type="match status" value="1"/>
</dbReference>
<keyword evidence="13" id="KW-0175">Coiled coil</keyword>
<dbReference type="EC" id="3.1.3.48" evidence="18"/>
<feature type="domain" description="SH3" evidence="15">
    <location>
        <begin position="1006"/>
        <end position="1063"/>
    </location>
</feature>
<dbReference type="Gene3D" id="2.30.29.30">
    <property type="entry name" value="Pleckstrin-homology domain (PH domain)/Phosphotyrosine-binding domain (PTB)"/>
    <property type="match status" value="1"/>
</dbReference>
<keyword evidence="20" id="KW-1185">Reference proteome</keyword>
<dbReference type="InterPro" id="IPR036028">
    <property type="entry name" value="SH3-like_dom_sf"/>
</dbReference>
<feature type="compositionally biased region" description="Low complexity" evidence="14">
    <location>
        <begin position="4016"/>
        <end position="4026"/>
    </location>
</feature>
<dbReference type="FunFam" id="1.20.58.60:FF:000374">
    <property type="entry name" value="Blast:Spectrin beta chain, non-erythrocytic 5"/>
    <property type="match status" value="1"/>
</dbReference>
<feature type="region of interest" description="Disordered" evidence="14">
    <location>
        <begin position="3998"/>
        <end position="4033"/>
    </location>
</feature>
<dbReference type="PROSITE" id="PS00019">
    <property type="entry name" value="ACTININ_1"/>
    <property type="match status" value="1"/>
</dbReference>
<dbReference type="Gene3D" id="2.30.30.40">
    <property type="entry name" value="SH3 Domains"/>
    <property type="match status" value="1"/>
</dbReference>
<organism>
    <name type="scientific">Pediculus humanus subsp. corporis</name>
    <name type="common">Body louse</name>
    <dbReference type="NCBI Taxonomy" id="121224"/>
    <lineage>
        <taxon>Eukaryota</taxon>
        <taxon>Metazoa</taxon>
        <taxon>Ecdysozoa</taxon>
        <taxon>Arthropoda</taxon>
        <taxon>Hexapoda</taxon>
        <taxon>Insecta</taxon>
        <taxon>Pterygota</taxon>
        <taxon>Neoptera</taxon>
        <taxon>Paraneoptera</taxon>
        <taxon>Psocodea</taxon>
        <taxon>Troctomorpha</taxon>
        <taxon>Phthiraptera</taxon>
        <taxon>Anoplura</taxon>
        <taxon>Pediculidae</taxon>
        <taxon>Pediculus</taxon>
    </lineage>
</organism>
<keyword evidence="7" id="KW-0344">Guanine-nucleotide releasing factor</keyword>
<feature type="domain" description="Calponin-homology (CH)" evidence="17">
    <location>
        <begin position="199"/>
        <end position="303"/>
    </location>
</feature>
<feature type="domain" description="PH" evidence="16">
    <location>
        <begin position="3879"/>
        <end position="3987"/>
    </location>
</feature>
<dbReference type="InterPro" id="IPR001605">
    <property type="entry name" value="PH_dom-spectrin-type"/>
</dbReference>
<feature type="compositionally biased region" description="Basic and acidic residues" evidence="14">
    <location>
        <begin position="1109"/>
        <end position="1118"/>
    </location>
</feature>
<dbReference type="FunFam" id="1.10.418.10:FF:000001">
    <property type="entry name" value="Actinin alpha 1"/>
    <property type="match status" value="1"/>
</dbReference>
<dbReference type="CDD" id="cd10571">
    <property type="entry name" value="PH_beta_spectrin"/>
    <property type="match status" value="1"/>
</dbReference>
<dbReference type="FunFam" id="1.20.58.60:FF:000011">
    <property type="entry name" value="Spectrin beta chain"/>
    <property type="match status" value="1"/>
</dbReference>
<dbReference type="FunFam" id="2.30.29.30:FF:000024">
    <property type="entry name" value="Spectrin beta chain"/>
    <property type="match status" value="1"/>
</dbReference>
<dbReference type="GO" id="GO:0045170">
    <property type="term" value="C:spectrosome"/>
    <property type="evidence" value="ECO:0007669"/>
    <property type="project" value="UniProtKB-ARBA"/>
</dbReference>
<dbReference type="Gene3D" id="1.20.58.60">
    <property type="match status" value="25"/>
</dbReference>
<dbReference type="GO" id="GO:0003779">
    <property type="term" value="F:actin binding"/>
    <property type="evidence" value="ECO:0007669"/>
    <property type="project" value="UniProtKB-KW"/>
</dbReference>
<dbReference type="SMART" id="SM00326">
    <property type="entry name" value="SH3"/>
    <property type="match status" value="1"/>
</dbReference>
<dbReference type="SUPFAM" id="SSF47576">
    <property type="entry name" value="Calponin-homology domain, CH-domain"/>
    <property type="match status" value="1"/>
</dbReference>
<dbReference type="GO" id="GO:0045169">
    <property type="term" value="C:fusome"/>
    <property type="evidence" value="ECO:0007669"/>
    <property type="project" value="UniProtKB-ARBA"/>
</dbReference>
<dbReference type="GO" id="GO:0005543">
    <property type="term" value="F:phospholipid binding"/>
    <property type="evidence" value="ECO:0007669"/>
    <property type="project" value="InterPro"/>
</dbReference>
<dbReference type="GO" id="GO:0007274">
    <property type="term" value="P:neuromuscular synaptic transmission"/>
    <property type="evidence" value="ECO:0007669"/>
    <property type="project" value="UniProtKB-ARBA"/>
</dbReference>
<dbReference type="EMBL" id="DS235822">
    <property type="protein sequence ID" value="EEB17760.1"/>
    <property type="molecule type" value="Genomic_DNA"/>
</dbReference>
<dbReference type="Gene3D" id="1.10.418.10">
    <property type="entry name" value="Calponin-like domain"/>
    <property type="match status" value="2"/>
</dbReference>
<keyword evidence="6" id="KW-0597">Phosphoprotein</keyword>
<feature type="region of interest" description="Disordered" evidence="14">
    <location>
        <begin position="3791"/>
        <end position="3816"/>
    </location>
</feature>
<feature type="compositionally biased region" description="Basic and acidic residues" evidence="14">
    <location>
        <begin position="1"/>
        <end position="13"/>
    </location>
</feature>
<feature type="coiled-coil region" evidence="13">
    <location>
        <begin position="1673"/>
        <end position="1740"/>
    </location>
</feature>
<keyword evidence="3 12" id="KW-0728">SH3 domain</keyword>
<dbReference type="SUPFAM" id="SSF50729">
    <property type="entry name" value="PH domain-like"/>
    <property type="match status" value="1"/>
</dbReference>
<dbReference type="OrthoDB" id="9942256at2759"/>
<proteinExistence type="inferred from homology"/>
<dbReference type="InParanoid" id="E0VWK4"/>
<dbReference type="FunFam" id="1.20.58.60:FF:000156">
    <property type="entry name" value="Spectrin beta chain, non-erythrocytic"/>
    <property type="match status" value="1"/>
</dbReference>
<dbReference type="GO" id="GO:0031594">
    <property type="term" value="C:neuromuscular junction"/>
    <property type="evidence" value="ECO:0007669"/>
    <property type="project" value="UniProtKB-ARBA"/>
</dbReference>
<protein>
    <submittedName>
        <fullName evidence="18 19">Spectrin beta chain, putative</fullName>
        <ecNumber evidence="18">3.1.3.48</ecNumber>
    </submittedName>
</protein>
<dbReference type="FunFam" id="1.20.58.60:FF:000152">
    <property type="entry name" value="Spectrin, beta, non-erythrocytic 5"/>
    <property type="match status" value="1"/>
</dbReference>
<keyword evidence="10" id="KW-0009">Actin-binding</keyword>
<keyword evidence="5" id="KW-0963">Cytoplasm</keyword>
<dbReference type="HOGENOM" id="CLU_000146_3_0_1"/>
<evidence type="ECO:0000259" key="15">
    <source>
        <dbReference type="PROSITE" id="PS50002"/>
    </source>
</evidence>
<reference evidence="19" key="3">
    <citation type="submission" date="2021-02" db="UniProtKB">
        <authorList>
            <consortium name="EnsemblMetazoa"/>
        </authorList>
    </citation>
    <scope>IDENTIFICATION</scope>
    <source>
        <strain evidence="19">USDA</strain>
    </source>
</reference>
<dbReference type="VEuPathDB" id="VectorBase:PHUM488290"/>
<evidence type="ECO:0000256" key="3">
    <source>
        <dbReference type="ARBA" id="ARBA00022443"/>
    </source>
</evidence>
<feature type="region of interest" description="Disordered" evidence="14">
    <location>
        <begin position="1"/>
        <end position="46"/>
    </location>
</feature>
<dbReference type="GO" id="GO:0051693">
    <property type="term" value="P:actin filament capping"/>
    <property type="evidence" value="ECO:0007669"/>
    <property type="project" value="UniProtKB-KW"/>
</dbReference>
<evidence type="ECO:0000313" key="20">
    <source>
        <dbReference type="Proteomes" id="UP000009046"/>
    </source>
</evidence>
<feature type="coiled-coil region" evidence="13">
    <location>
        <begin position="1390"/>
        <end position="1448"/>
    </location>
</feature>
<dbReference type="FunFam" id="1.20.58.60:FF:000135">
    <property type="entry name" value="Spectrin beta chain, non-erythrocytic"/>
    <property type="match status" value="1"/>
</dbReference>
<dbReference type="FunFam" id="1.20.58.60:FF:000020">
    <property type="entry name" value="Spectrin alpha chain, non-erythrocytic 1"/>
    <property type="match status" value="1"/>
</dbReference>
<dbReference type="PANTHER" id="PTHR11915">
    <property type="entry name" value="SPECTRIN/FILAMIN RELATED CYTOSKELETAL PROTEIN"/>
    <property type="match status" value="1"/>
</dbReference>
<dbReference type="InterPro" id="IPR001589">
    <property type="entry name" value="Actinin_actin-bd_CS"/>
</dbReference>
<feature type="compositionally biased region" description="Polar residues" evidence="14">
    <location>
        <begin position="14"/>
        <end position="38"/>
    </location>
</feature>
<feature type="coiled-coil region" evidence="13">
    <location>
        <begin position="3508"/>
        <end position="3542"/>
    </location>
</feature>
<sequence>MADDSEREKKYRDNNNSSKKPLYTISSWDEVHPTTSTIRRLPRENAEYKPRPKTVYFADNPEYFVLNRRSDKKVFDCKKKPQTNNDRPTSVPPDFYKIVKVETESSESPRNRYQSILKNNDVTERKQRRDVPRMGSNWINIKSFQTPMVKTVIKHKVEYEAEGHYDRGRRPSQAAMTQREDVIKFEQGRIKALQEERLHIQKKTFTKWMNSFLQKARMEVEDLFTDLADGKKLLKLLEIISGEKLGKPNNGKMRVHKVENVNKSLAFLQTKKVQLESIGAEDIVDGNPRLILGLIWTIILRFQIQEIEIDVDEDNESSEKKSAKDALLLWCQRKTNGYSGVAIHDFTSSWRNGLGFNALIHAHRPELIDYQSLIPSRHIENLNNAFDVANTELGIPRLLDAEDVDSSRPDEKSILTYVASYYHTFARMKNEMKSGRRIANIVGQMMDADRKKDYYERLTTDLLEWIRRKVIELEDRNFPNSLEGIQKELLRFKQYRTIEKPPKYKERSEIEALFFHINTLLKSLNQPCFQPSEGNLVQEIQRAWEGLETAEHRREVALRQELLRQEKLEQLHYKFVRKSVLREGYVKEMIQVLSDPRYGNNMAQVDATVKKHEAISADILARKERYSDLSAMSAELRNENYHGADKVQQREEEILKKWNELLDLLEKHKNSLNTQSNLMATLREIDTLMGTIQDLQVQFESEGVGSHLLSVEDLLQKHALQELQVTAVGETLGKLRRHGQQFVTAKHKDAPALQERLNLLDKAYNNLVQSSEERRSRLEDARNLFQFVQDHEEEESWVIERQRICMAAIVAKDLRAVLSLQQKQKALQDEMKARRMKSDQLCEAGQRLIIDKHPKAKDISSRIQSLQKEWKHLYELADLRKKHLEDAAEAFQFYTDANEAESWLKEKMALVASTDYGVDEPSAQALLARHKDLRGEIQAYKGDITSLNTHAQKLIKSGIANLELSTEPEPPQEIEEWTTETRLVPQEVWEDEPYERIENRIVIENRLCPQVRSLYPFSGQGMEMQKNEIMLLLHKTNQDWWNVRKENGTEGFVPANYVKEIEGKIIPVQIQRPEKIKDTRKIKKTKMVRQTVRVKKPLVPKSQGRLPKKKVDDSQNVEKRQKNINDTYGELLNLSEKRHLLLEDSIRLYGFYKECDDFEKWIKDKEKMLKTDDGMDNVETAKRKYEKFLTDLSASAKRIESLDKAVDEFVAQSHSHLDKVKARQKQIHQLWNHLNLLKAEKEKSLEGASSVEVFHRTCDEARDWMAEKLTQLDGAEHGPDLKTVQALQRRHRHLERELAPVEEKVNRVNLLANSVKSSYPHERANVTTRQKEIKDLWEKVINKAKDKRSRLEDAVGQQVFTNSSKNLLVWADSVKEALRADEPVRDIATAESLQKKHSELDDDIRAHEDEWSEVVSLGKKLLNRNPQLDDVRERLMKLDAEYEALRRGWIEKDNWLKQCLDLQVFNREADQIDASTSAHEAFLEFSEVGNSLDDVKAAEKRHLDLENTLAAQDEKLLSFSDFADILISKHHYDSKNIDNKRHQVIARRQAVKDLADARRSALSAANNFQEFAAKVDDLKSWVSDKTKVASDESYRDLSNLERKLQKHEAFERELKANEGQLRAINKAGQGFTNDNNYRSDDVSKMLKTLNAEWENLVKLSRDKGKRLRQAAAQHTYNRTIEDARLKLEEIKQALQSEQVGNDLRHCKDLLKKHNALEIDLATWEGKINDLTAVAEDMAQEGHFDAENILKASQDCQKRFEDLKEPAKRRRAMLEESLKFHKFGFELDAELQWVREHKPLATSTVLGQNLHQAQSLFKKHKKLEAEIEGHQPMIDKTLSNGQQLLEQNHLKTPEIEALCKKLESEWQDLEKSTKERAKKLELSLKAQEFFFEAGEVESWLTEKNDVLSSTDYGRDRDAATKLLTKHKALELELDSYNGIVTEMGHVADKMVSSGHPDAKAILAKQQLLSQQMKLLQKLATSRQQRLMESMYRHEYFLESAELDQWIKEQMLTATSEEYGQDYEHLLLLQSKFDDWKHRLDAGSERFNQCEELAQKLISNDSPYVADIEKRQDQLSESWAKLLEQMNNREQRLNAAGEIHRFHRDVADALSRIQEKNAALPEDLGRDLNSVIALIKRHEGFENDLVALEAQLQILIEDAARLQAQYPGQNAAQIEQQQKLVLDHWAALQLRASDRRELLNEACDLHKFLSQARDLMSWASGLRANMMTEEKVRDAASAQILKAEHEAVKAEIEAREDVFGKVVALSEEIIKNNHYATPEITEKLTALLDERQRLHSAWQHKKVHLDQLIDLHFFLRDAKQIYTTSSAQEAALNNNDFGTTVDEVASQVKKHEAFEKLVGTQEERVLALQEHGAKLVQQNHFETPTIKQHLSDVVARRMKIAQLCQKRRQNLEDCLLHAQFVRDVAEAETWIGEKQKRLQADVNQGEETASLEDKIKKLQKHQAFQAELSANQPRITNIKGQCDQLLSKKHSSSKQIQLQWNNLLESWKKLLQDADNYGRGLEEAQDILEFNNQVEKIEAWIRDKEMMVQAGEIGKDYEHCFALQRKLDDVDSDMRVDDARIKSIYTLADKLIRQGRSDTQVKSRRDKLSSKWHALQGALSSYRDRLGGALEVHSFNRDLDDTISRVAEKATAMSSTDLGRDLAAVEQLKRRQETLERDMTAIEGKMKEHEGTAQVLIKRYPEMSGSITEKSSHLKQQWEKLQDLTLKRRNALQAAYTRHKFHSDLKELQDWIEEAINKMKGKELPASVAEAEAAIHLHGERKAEIDGRLKKAQTLKDFGLKLISEEDDEKLKSSLDVLDDLQKDLNEACEERRKTLQQALQLAIFRDQADQAERWLDNKEAFLNNDDLGDSLPSVEALIQKQEAFEKTLAAQSSRIEDLKKFAHEIVADKHYDQSGIEARLNLVTSRKIKLKESSEARKKKLLETKKLLQFLRNIYEVQTWLHGKTQIANDENYRDSSNLQSKIQKHAAFEAELQANKDRINGVINEGEKLIAENHFASDDIDSHLSELKSHWDNLLKASKDKKEKLNDAYQALIFIRSLEELESWMNEVEGILSSEDHGKDLASVAHLLKKHAALENDVDAHGENVKVLKENAALFDSSEHFMKEEIDERFSAALKRYHSLHEPMQIRKENLEDSLLLHQFIRDVDEELEWLEEKEPTATSEDLGSSLTTVQNLQKKHQALEAELVSREPVISALGARAQQMARSNHFASGEIEKKMQELSQNFERIKDLASVRKLRLLDAVESQTFYTEASDASTWLKEKKPQLTSSYLGKDEDSVSALLKKLASIQRDLSAFESTVEKLRKLSNGLIERGHFDSSNIKLKQSELEVSYAELLESSKIRESRLAESKKYFKFIREVDEVAEWINDQTALAASEDYGSDVEHVELLIKKFEAFISSLNAAESRISKAIENGMKLVNENNPESHKIKEKIKETQQLWDDVKELAHARQEALAGAKQVHMFDRAADETIDWIDEKEAALTLDGFSQDLETIQALVRKHEGFETELAAVKKQVESVKNEANKLASMFPDTREHIEVKQEEVCDSWTSLLKKANQRRDQLMQAEQLQSYFDQHRDLMAWLNEMIAKITAPDLAQDVTGAEALIARHTEHYAEIAARSDEITKFHVDGDKLVNQGHFLSEEVGEKIRILKDRYKLLLDTWNKRKDIYEQNLDTQIFKRDADLLENWMTAREPVLRDGQVGESINQVEDLLRKHDDFEKTISAQEEKCKALQRITLLEKYFQQQKEAEQAARLAEKERIEREKIEARKRKEIQRITDERRREDEKRRQQETRPSEINGNAVVGSRTLQVPESPNLHKTGSFSQLIGDKMRREMKRAESMKIETKKPKRTPSFTTRRRTQSFRKLPPVEIRGLLDRKQDLQSGGKKAPVRSWKTFYTVLCGQLLCFFKDKEDFVNSKAASSPVSILKAKCEKAQDYTKRKHVFRLCCTDGSEYLFLADSEEKMSDWINKISFHAQLPPSMQLLSYDESQKNNEDRISNTTGDVSSGSSRTSSPEPTSPAKPIQTQTQFLAQYGPPIPPRSAPPPIPTGVPMRQKSMEMVPVGKMVHTIPTGTVWTHHLQSLSPPPLPMTQPPRGYQYGGHQGSLSQNELSGISYNHGPTLRSEYRDPNSWIPHNNSIYNHGYGDISPPPPRPASMLAAPPSELNRRASESSSESELQNAGRNSKEKRQGVLSNFFGRRKKPSN</sequence>
<dbReference type="CDD" id="cd00176">
    <property type="entry name" value="SPEC"/>
    <property type="match status" value="18"/>
</dbReference>
<feature type="coiled-coil region" evidence="13">
    <location>
        <begin position="2136"/>
        <end position="2163"/>
    </location>
</feature>
<keyword evidence="9" id="KW-0677">Repeat</keyword>
<evidence type="ECO:0000256" key="8">
    <source>
        <dbReference type="ARBA" id="ARBA00022701"/>
    </source>
</evidence>
<evidence type="ECO:0000256" key="11">
    <source>
        <dbReference type="ARBA" id="ARBA00023212"/>
    </source>
</evidence>
<dbReference type="InterPro" id="IPR001849">
    <property type="entry name" value="PH_domain"/>
</dbReference>
<dbReference type="GO" id="GO:0016328">
    <property type="term" value="C:lateral plasma membrane"/>
    <property type="evidence" value="ECO:0007669"/>
    <property type="project" value="UniProtKB-ARBA"/>
</dbReference>
<feature type="region of interest" description="Disordered" evidence="14">
    <location>
        <begin position="4153"/>
        <end position="4215"/>
    </location>
</feature>
<dbReference type="KEGG" id="phu:Phum_PHUM488290"/>
<dbReference type="SUPFAM" id="SSF50044">
    <property type="entry name" value="SH3-domain"/>
    <property type="match status" value="1"/>
</dbReference>